<feature type="region of interest" description="Disordered" evidence="1">
    <location>
        <begin position="98"/>
        <end position="119"/>
    </location>
</feature>
<evidence type="ECO:0000256" key="1">
    <source>
        <dbReference type="SAM" id="MobiDB-lite"/>
    </source>
</evidence>
<gene>
    <name evidence="2" type="ORF">BDN70DRAFT_898993</name>
</gene>
<organism evidence="2 3">
    <name type="scientific">Pholiota conissans</name>
    <dbReference type="NCBI Taxonomy" id="109636"/>
    <lineage>
        <taxon>Eukaryota</taxon>
        <taxon>Fungi</taxon>
        <taxon>Dikarya</taxon>
        <taxon>Basidiomycota</taxon>
        <taxon>Agaricomycotina</taxon>
        <taxon>Agaricomycetes</taxon>
        <taxon>Agaricomycetidae</taxon>
        <taxon>Agaricales</taxon>
        <taxon>Agaricineae</taxon>
        <taxon>Strophariaceae</taxon>
        <taxon>Pholiota</taxon>
    </lineage>
</organism>
<dbReference type="EMBL" id="MU155381">
    <property type="protein sequence ID" value="KAF9474399.1"/>
    <property type="molecule type" value="Genomic_DNA"/>
</dbReference>
<name>A0A9P6CVP6_9AGAR</name>
<reference evidence="2" key="1">
    <citation type="submission" date="2020-11" db="EMBL/GenBank/DDBJ databases">
        <authorList>
            <consortium name="DOE Joint Genome Institute"/>
            <person name="Ahrendt S."/>
            <person name="Riley R."/>
            <person name="Andreopoulos W."/>
            <person name="Labutti K."/>
            <person name="Pangilinan J."/>
            <person name="Ruiz-Duenas F.J."/>
            <person name="Barrasa J.M."/>
            <person name="Sanchez-Garcia M."/>
            <person name="Camarero S."/>
            <person name="Miyauchi S."/>
            <person name="Serrano A."/>
            <person name="Linde D."/>
            <person name="Babiker R."/>
            <person name="Drula E."/>
            <person name="Ayuso-Fernandez I."/>
            <person name="Pacheco R."/>
            <person name="Padilla G."/>
            <person name="Ferreira P."/>
            <person name="Barriuso J."/>
            <person name="Kellner H."/>
            <person name="Castanera R."/>
            <person name="Alfaro M."/>
            <person name="Ramirez L."/>
            <person name="Pisabarro A.G."/>
            <person name="Kuo A."/>
            <person name="Tritt A."/>
            <person name="Lipzen A."/>
            <person name="He G."/>
            <person name="Yan M."/>
            <person name="Ng V."/>
            <person name="Cullen D."/>
            <person name="Martin F."/>
            <person name="Rosso M.-N."/>
            <person name="Henrissat B."/>
            <person name="Hibbett D."/>
            <person name="Martinez A.T."/>
            <person name="Grigoriev I.V."/>
        </authorList>
    </citation>
    <scope>NUCLEOTIDE SEQUENCE</scope>
    <source>
        <strain evidence="2">CIRM-BRFM 674</strain>
    </source>
</reference>
<feature type="compositionally biased region" description="Polar residues" evidence="1">
    <location>
        <begin position="98"/>
        <end position="116"/>
    </location>
</feature>
<evidence type="ECO:0000313" key="2">
    <source>
        <dbReference type="EMBL" id="KAF9474399.1"/>
    </source>
</evidence>
<dbReference type="Proteomes" id="UP000807469">
    <property type="component" value="Unassembled WGS sequence"/>
</dbReference>
<keyword evidence="3" id="KW-1185">Reference proteome</keyword>
<evidence type="ECO:0000313" key="3">
    <source>
        <dbReference type="Proteomes" id="UP000807469"/>
    </source>
</evidence>
<protein>
    <submittedName>
        <fullName evidence="2">Uncharacterized protein</fullName>
    </submittedName>
</protein>
<sequence>MYRTHTHERRVEDACKAGRGRASELKSPIAGGIVDEQRESVVVAVNNRGIRVVKQGKLISNKFVMQPASELDMELAGAASWLSITELVPLLWRPSLNESSDHTSMPTTRRQTQDCGRSSHRASEHKLQVNFKRACEQVASSGFSAFGGVQDVWITTASLYLPIPFVKISFSLYNVS</sequence>
<proteinExistence type="predicted"/>
<dbReference type="AlphaFoldDB" id="A0A9P6CVP6"/>
<accession>A0A9P6CVP6</accession>
<comment type="caution">
    <text evidence="2">The sequence shown here is derived from an EMBL/GenBank/DDBJ whole genome shotgun (WGS) entry which is preliminary data.</text>
</comment>